<reference evidence="4 5" key="1">
    <citation type="submission" date="2017-03" db="EMBL/GenBank/DDBJ databases">
        <title>Draft genome sequence of Streptomyces scabrisporus NF3, endophyte isolated from Amphipterygium adstringens.</title>
        <authorList>
            <person name="Vazquez M."/>
            <person name="Ceapa C.D."/>
            <person name="Rodriguez Luna D."/>
            <person name="Sanchez Esquivel S."/>
        </authorList>
    </citation>
    <scope>NUCLEOTIDE SEQUENCE [LARGE SCALE GENOMIC DNA]</scope>
    <source>
        <strain evidence="4 5">NF3</strain>
    </source>
</reference>
<dbReference type="STRING" id="159449.B4N89_44445"/>
<gene>
    <name evidence="4" type="ORF">B4N89_44445</name>
</gene>
<organism evidence="4 5">
    <name type="scientific">Embleya scabrispora</name>
    <dbReference type="NCBI Taxonomy" id="159449"/>
    <lineage>
        <taxon>Bacteria</taxon>
        <taxon>Bacillati</taxon>
        <taxon>Actinomycetota</taxon>
        <taxon>Actinomycetes</taxon>
        <taxon>Kitasatosporales</taxon>
        <taxon>Streptomycetaceae</taxon>
        <taxon>Embleya</taxon>
    </lineage>
</organism>
<keyword evidence="2" id="KW-0812">Transmembrane</keyword>
<feature type="chain" id="PRO_5013001510" description="Peptidase" evidence="3">
    <location>
        <begin position="23"/>
        <end position="448"/>
    </location>
</feature>
<evidence type="ECO:0000313" key="5">
    <source>
        <dbReference type="Proteomes" id="UP000190037"/>
    </source>
</evidence>
<keyword evidence="2" id="KW-1133">Transmembrane helix</keyword>
<keyword evidence="2" id="KW-0472">Membrane</keyword>
<dbReference type="EMBL" id="MWQN01000004">
    <property type="protein sequence ID" value="OPC77541.1"/>
    <property type="molecule type" value="Genomic_DNA"/>
</dbReference>
<keyword evidence="5" id="KW-1185">Reference proteome</keyword>
<feature type="transmembrane region" description="Helical" evidence="2">
    <location>
        <begin position="420"/>
        <end position="440"/>
    </location>
</feature>
<evidence type="ECO:0000256" key="2">
    <source>
        <dbReference type="SAM" id="Phobius"/>
    </source>
</evidence>
<proteinExistence type="predicted"/>
<evidence type="ECO:0000313" key="4">
    <source>
        <dbReference type="EMBL" id="OPC77541.1"/>
    </source>
</evidence>
<feature type="region of interest" description="Disordered" evidence="1">
    <location>
        <begin position="361"/>
        <end position="412"/>
    </location>
</feature>
<name>A0A1T3NLK0_9ACTN</name>
<evidence type="ECO:0008006" key="6">
    <source>
        <dbReference type="Google" id="ProtNLM"/>
    </source>
</evidence>
<dbReference type="AlphaFoldDB" id="A0A1T3NLK0"/>
<feature type="signal peptide" evidence="3">
    <location>
        <begin position="1"/>
        <end position="22"/>
    </location>
</feature>
<evidence type="ECO:0000256" key="3">
    <source>
        <dbReference type="SAM" id="SignalP"/>
    </source>
</evidence>
<dbReference type="RefSeq" id="WP_078982296.1">
    <property type="nucleotide sequence ID" value="NZ_MWQN01000004.1"/>
</dbReference>
<feature type="compositionally biased region" description="Basic and acidic residues" evidence="1">
    <location>
        <begin position="397"/>
        <end position="412"/>
    </location>
</feature>
<protein>
    <recommendedName>
        <fullName evidence="6">Peptidase</fullName>
    </recommendedName>
</protein>
<keyword evidence="3" id="KW-0732">Signal</keyword>
<evidence type="ECO:0000256" key="1">
    <source>
        <dbReference type="SAM" id="MobiDB-lite"/>
    </source>
</evidence>
<dbReference type="OrthoDB" id="4333421at2"/>
<comment type="caution">
    <text evidence="4">The sequence shown here is derived from an EMBL/GenBank/DDBJ whole genome shotgun (WGS) entry which is preliminary data.</text>
</comment>
<sequence>MRPRALPACSAAAALAVTLAIAADGSRPRPMVHGTEQSRSALNAASPERELTAVTRRTPRGYEPTGTAVGGGPDPARAAVLVPGSYLDELTDKEVGYYAVDVPAGYTAYVSGTTVSNVKGLEALDVKHLGERGNSFCRTDTGLDQNLSKVVTASVSWTASGEGGNGCARPGRQVFSVTRRGTGPPVPLELQVLLEPRVLDQGPAEGGIALYTEPGGPDRSVVGGGSFASAAILPGSGHYTDTIVPGEWAFFRVRLDWGQSLAFQTRVGGGKKIVGVQTHFYNPVREQLAQDAWGVQDTEHIFAKGVDPFATRPVRFLNRSDRQQEVADMLPGWYYIAVAAQGEGESRSLAVDVSVAGTKESGPVYAQGTQPLDSTRESKVPASGTPSTENPASKGPTRPERELVHSSAKDDESGVLGSPLLWAGLPAALLLGAGLTVLLLRRRASRRT</sequence>
<dbReference type="Proteomes" id="UP000190037">
    <property type="component" value="Unassembled WGS sequence"/>
</dbReference>
<accession>A0A1T3NLK0</accession>
<feature type="region of interest" description="Disordered" evidence="1">
    <location>
        <begin position="26"/>
        <end position="75"/>
    </location>
</feature>